<dbReference type="Proteomes" id="UP000597668">
    <property type="component" value="Unassembled WGS sequence"/>
</dbReference>
<dbReference type="RefSeq" id="WP_186487834.1">
    <property type="nucleotide sequence ID" value="NZ_JACOGI010000001.1"/>
</dbReference>
<accession>A0A8J6IF60</accession>
<evidence type="ECO:0000313" key="2">
    <source>
        <dbReference type="Proteomes" id="UP000597668"/>
    </source>
</evidence>
<dbReference type="Pfam" id="PF24608">
    <property type="entry name" value="PDDEXK_15"/>
    <property type="match status" value="1"/>
</dbReference>
<dbReference type="EMBL" id="JACOGI010000001">
    <property type="protein sequence ID" value="MBC3516035.1"/>
    <property type="molecule type" value="Genomic_DNA"/>
</dbReference>
<keyword evidence="2" id="KW-1185">Reference proteome</keyword>
<dbReference type="AlphaFoldDB" id="A0A8J6IF60"/>
<dbReference type="InterPro" id="IPR056931">
    <property type="entry name" value="D14-like"/>
</dbReference>
<reference evidence="1" key="1">
    <citation type="submission" date="2020-08" db="EMBL/GenBank/DDBJ databases">
        <authorList>
            <person name="Liu C."/>
            <person name="Sun Q."/>
        </authorList>
    </citation>
    <scope>NUCLEOTIDE SEQUENCE</scope>
    <source>
        <strain evidence="1">NSJ-65</strain>
    </source>
</reference>
<comment type="caution">
    <text evidence="1">The sequence shown here is derived from an EMBL/GenBank/DDBJ whole genome shotgun (WGS) entry which is preliminary data.</text>
</comment>
<organism evidence="1 2">
    <name type="scientific">Neobittarella massiliensis</name>
    <name type="common">ex Bilen et al. 2018</name>
    <dbReference type="NCBI Taxonomy" id="2041842"/>
    <lineage>
        <taxon>Bacteria</taxon>
        <taxon>Bacillati</taxon>
        <taxon>Bacillota</taxon>
        <taxon>Clostridia</taxon>
        <taxon>Eubacteriales</taxon>
        <taxon>Oscillospiraceae</taxon>
        <taxon>Neobittarella (ex Bilen et al. 2018)</taxon>
    </lineage>
</organism>
<proteinExistence type="predicted"/>
<sequence length="124" mass="14284">MGKASRDKGKRGERELAGKLREYGYDCRRGQQYAGTNGDADVVGLPGIHIECKRVERLDLYGAVQQAHSDSRPAEIPAVMHRRNNRNWLVTMELEDWMEIYREWEASQDEFARTYPDTQYTGGC</sequence>
<evidence type="ECO:0000313" key="1">
    <source>
        <dbReference type="EMBL" id="MBC3516035.1"/>
    </source>
</evidence>
<gene>
    <name evidence="1" type="ORF">H8K20_06455</name>
</gene>
<name>A0A8J6IF60_9FIRM</name>
<protein>
    <submittedName>
        <fullName evidence="1">Uncharacterized protein</fullName>
    </submittedName>
</protein>